<gene>
    <name evidence="12" type="ORF">HMPREF3185_01191</name>
</gene>
<dbReference type="AlphaFoldDB" id="A0A134B7W4"/>
<feature type="binding site" evidence="9">
    <location>
        <position position="201"/>
    </location>
    <ligand>
        <name>Zn(2+)</name>
        <dbReference type="ChEBI" id="CHEBI:29105"/>
        <note>catalytic</note>
    </ligand>
</feature>
<comment type="similarity">
    <text evidence="9 10">Belongs to the peptidase M15D family.</text>
</comment>
<dbReference type="HAMAP" id="MF_01924">
    <property type="entry name" value="A_A_dipeptidase"/>
    <property type="match status" value="1"/>
</dbReference>
<dbReference type="PIRSF" id="PIRSF026671">
    <property type="entry name" value="AA_dipeptidase"/>
    <property type="match status" value="1"/>
</dbReference>
<keyword evidence="4 9" id="KW-0378">Hydrolase</keyword>
<comment type="catalytic activity">
    <reaction evidence="1 9 10">
        <text>D-alanyl-D-alanine + H2O = 2 D-alanine</text>
        <dbReference type="Rhea" id="RHEA:20661"/>
        <dbReference type="ChEBI" id="CHEBI:15377"/>
        <dbReference type="ChEBI" id="CHEBI:57416"/>
        <dbReference type="ChEBI" id="CHEBI:57822"/>
        <dbReference type="EC" id="3.4.13.22"/>
    </reaction>
</comment>
<dbReference type="OrthoDB" id="9801430at2"/>
<evidence type="ECO:0000256" key="9">
    <source>
        <dbReference type="HAMAP-Rule" id="MF_01924"/>
    </source>
</evidence>
<keyword evidence="13" id="KW-1185">Reference proteome</keyword>
<dbReference type="InterPro" id="IPR009045">
    <property type="entry name" value="Zn_M74/Hedgehog-like"/>
</dbReference>
<evidence type="ECO:0000256" key="10">
    <source>
        <dbReference type="PIRNR" id="PIRNR026671"/>
    </source>
</evidence>
<feature type="binding site" evidence="9">
    <location>
        <position position="127"/>
    </location>
    <ligand>
        <name>Zn(2+)</name>
        <dbReference type="ChEBI" id="CHEBI:29105"/>
        <note>catalytic</note>
    </ligand>
</feature>
<feature type="binding site" evidence="9">
    <location>
        <position position="134"/>
    </location>
    <ligand>
        <name>Zn(2+)</name>
        <dbReference type="ChEBI" id="CHEBI:29105"/>
        <note>catalytic</note>
    </ligand>
</feature>
<dbReference type="Pfam" id="PF01427">
    <property type="entry name" value="Peptidase_M15"/>
    <property type="match status" value="1"/>
</dbReference>
<dbReference type="InterPro" id="IPR000755">
    <property type="entry name" value="A_A_dipeptidase"/>
</dbReference>
<evidence type="ECO:0000256" key="5">
    <source>
        <dbReference type="ARBA" id="ARBA00022833"/>
    </source>
</evidence>
<sequence length="220" mass="24962">MYRLLLALFLLTTTSLSARNLDSLMRAYGLVEVTSLAPRIRVELKYATRDNFIGANMYGSLRKAYLHPNLARALARAQQALEREKPGYAFLIYDAARPQSVQRRMYQAVAGTPKKIYVAAPERGGRHNYGVAVDLTIVDATGKPLDMGSPFDHFGEEAHLGDEGALVKKGVFAPEVPTNRALMKRLLGAEGLRPYDKEWWHYQERMSMPEVRKRYRLLDF</sequence>
<keyword evidence="3 9" id="KW-0479">Metal-binding</keyword>
<evidence type="ECO:0000256" key="4">
    <source>
        <dbReference type="ARBA" id="ARBA00022801"/>
    </source>
</evidence>
<dbReference type="PANTHER" id="PTHR43126">
    <property type="entry name" value="D-ALANYL-D-ALANINE DIPEPTIDASE"/>
    <property type="match status" value="1"/>
</dbReference>
<keyword evidence="6 9" id="KW-0224">Dipeptidase</keyword>
<keyword evidence="7 9" id="KW-0482">Metalloprotease</keyword>
<keyword evidence="8 10" id="KW-0961">Cell wall biogenesis/degradation</keyword>
<dbReference type="SUPFAM" id="SSF55166">
    <property type="entry name" value="Hedgehog/DD-peptidase"/>
    <property type="match status" value="1"/>
</dbReference>
<dbReference type="GO" id="GO:0071555">
    <property type="term" value="P:cell wall organization"/>
    <property type="evidence" value="ECO:0007669"/>
    <property type="project" value="UniProtKB-KW"/>
</dbReference>
<evidence type="ECO:0000256" key="7">
    <source>
        <dbReference type="ARBA" id="ARBA00023049"/>
    </source>
</evidence>
<dbReference type="Gene3D" id="3.30.1380.10">
    <property type="match status" value="1"/>
</dbReference>
<evidence type="ECO:0000256" key="2">
    <source>
        <dbReference type="ARBA" id="ARBA00022670"/>
    </source>
</evidence>
<comment type="function">
    <text evidence="9 10">Catalyzes hydrolysis of the D-alanyl-D-alanine dipeptide.</text>
</comment>
<evidence type="ECO:0000313" key="13">
    <source>
        <dbReference type="Proteomes" id="UP000070224"/>
    </source>
</evidence>
<protein>
    <recommendedName>
        <fullName evidence="9 10">D-alanyl-D-alanine dipeptidase</fullName>
        <shortName evidence="9 10">D-Ala-D-Ala dipeptidase</shortName>
        <ecNumber evidence="9 10">3.4.13.22</ecNumber>
    </recommendedName>
</protein>
<dbReference type="EMBL" id="LSDK01000080">
    <property type="protein sequence ID" value="KXB76029.1"/>
    <property type="molecule type" value="Genomic_DNA"/>
</dbReference>
<dbReference type="CDD" id="cd14840">
    <property type="entry name" value="D-Ala-D-Ala_dipeptidase_Aad"/>
    <property type="match status" value="1"/>
</dbReference>
<evidence type="ECO:0000313" key="12">
    <source>
        <dbReference type="EMBL" id="KXB76029.1"/>
    </source>
</evidence>
<feature type="site" description="Transition state stabilizer" evidence="9">
    <location>
        <position position="97"/>
    </location>
</feature>
<dbReference type="PANTHER" id="PTHR43126:SF2">
    <property type="entry name" value="D-ALANYL-D-ALANINE DIPEPTIDASE"/>
    <property type="match status" value="1"/>
</dbReference>
<dbReference type="GO" id="GO:0008237">
    <property type="term" value="F:metallopeptidase activity"/>
    <property type="evidence" value="ECO:0007669"/>
    <property type="project" value="UniProtKB-KW"/>
</dbReference>
<evidence type="ECO:0000256" key="6">
    <source>
        <dbReference type="ARBA" id="ARBA00022997"/>
    </source>
</evidence>
<evidence type="ECO:0000256" key="3">
    <source>
        <dbReference type="ARBA" id="ARBA00022723"/>
    </source>
</evidence>
<evidence type="ECO:0000256" key="1">
    <source>
        <dbReference type="ARBA" id="ARBA00001362"/>
    </source>
</evidence>
<keyword evidence="5 9" id="KW-0862">Zinc</keyword>
<feature type="signal peptide" evidence="11">
    <location>
        <begin position="1"/>
        <end position="18"/>
    </location>
</feature>
<evidence type="ECO:0000256" key="8">
    <source>
        <dbReference type="ARBA" id="ARBA00023316"/>
    </source>
</evidence>
<keyword evidence="11" id="KW-0732">Signal</keyword>
<dbReference type="GO" id="GO:0006508">
    <property type="term" value="P:proteolysis"/>
    <property type="evidence" value="ECO:0007669"/>
    <property type="project" value="UniProtKB-KW"/>
</dbReference>
<dbReference type="PATRIC" id="fig|322095.3.peg.1176"/>
<accession>A0A134B7W4</accession>
<evidence type="ECO:0000256" key="11">
    <source>
        <dbReference type="SAM" id="SignalP"/>
    </source>
</evidence>
<dbReference type="Proteomes" id="UP000070224">
    <property type="component" value="Unassembled WGS sequence"/>
</dbReference>
<comment type="caution">
    <text evidence="12">The sequence shown here is derived from an EMBL/GenBank/DDBJ whole genome shotgun (WGS) entry which is preliminary data.</text>
</comment>
<comment type="cofactor">
    <cofactor evidence="9">
        <name>Zn(2+)</name>
        <dbReference type="ChEBI" id="CHEBI:29105"/>
    </cofactor>
    <text evidence="9">Binds 1 zinc ion per subunit.</text>
</comment>
<dbReference type="GO" id="GO:0008270">
    <property type="term" value="F:zinc ion binding"/>
    <property type="evidence" value="ECO:0007669"/>
    <property type="project" value="UniProtKB-UniRule"/>
</dbReference>
<dbReference type="EC" id="3.4.13.22" evidence="9 10"/>
<keyword evidence="2 9" id="KW-0645">Protease</keyword>
<name>A0A134B7W4_9PORP</name>
<organism evidence="12 13">
    <name type="scientific">Porphyromonas somerae</name>
    <dbReference type="NCBI Taxonomy" id="322095"/>
    <lineage>
        <taxon>Bacteria</taxon>
        <taxon>Pseudomonadati</taxon>
        <taxon>Bacteroidota</taxon>
        <taxon>Bacteroidia</taxon>
        <taxon>Bacteroidales</taxon>
        <taxon>Porphyromonadaceae</taxon>
        <taxon>Porphyromonas</taxon>
    </lineage>
</organism>
<dbReference type="STRING" id="322095.HMPREF3185_01191"/>
<dbReference type="RefSeq" id="WP_060935478.1">
    <property type="nucleotide sequence ID" value="NZ_KQ960446.1"/>
</dbReference>
<proteinExistence type="inferred from homology"/>
<feature type="chain" id="PRO_5007462341" description="D-alanyl-D-alanine dipeptidase" evidence="11">
    <location>
        <begin position="19"/>
        <end position="220"/>
    </location>
</feature>
<dbReference type="GO" id="GO:0160237">
    <property type="term" value="F:D-Ala-D-Ala dipeptidase activity"/>
    <property type="evidence" value="ECO:0007669"/>
    <property type="project" value="UniProtKB-EC"/>
</dbReference>
<reference evidence="13" key="1">
    <citation type="submission" date="2016-01" db="EMBL/GenBank/DDBJ databases">
        <authorList>
            <person name="Mitreva M."/>
            <person name="Pepin K.H."/>
            <person name="Mihindukulasuriya K.A."/>
            <person name="Fulton R."/>
            <person name="Fronick C."/>
            <person name="O'Laughlin M."/>
            <person name="Miner T."/>
            <person name="Herter B."/>
            <person name="Rosa B.A."/>
            <person name="Cordes M."/>
            <person name="Tomlinson C."/>
            <person name="Wollam A."/>
            <person name="Palsikar V.B."/>
            <person name="Mardis E.R."/>
            <person name="Wilson R.K."/>
        </authorList>
    </citation>
    <scope>NUCLEOTIDE SEQUENCE [LARGE SCALE GENOMIC DNA]</scope>
    <source>
        <strain evidence="13">KA00683</strain>
    </source>
</reference>
<feature type="active site" description="Proton donor/acceptor" evidence="9">
    <location>
        <position position="198"/>
    </location>
</feature>